<dbReference type="Proteomes" id="UP000887580">
    <property type="component" value="Unplaced"/>
</dbReference>
<sequence length="316" mass="35337">MSDKEKADKPNGLPLDQESQKPPSSESTVQLPEGVPEVPKPNQEHIHIGVSNRLPHEFAISLSGCGFLGSYHFGVMICFQKNAKKLMRQVTRISGASVGSLVAALTVLCPDKLEASLALLYECADELNTMTFGALTPGFYINERIAGIARQFIQEDISPAQHKLYISLTRHRDKMNRIVSTYPDKEYLIKCLLASCFIPIYSMGYYGIPPELDGEQYIDGGYTENLPNFKDIYTVTVSPFSGSAMISPHDQNLFEWKMKLGNQQLKVNMHNIVRGAQALFPPSSKTLHIYYEMGYRDGMRFLLNNGYLERGEGTPV</sequence>
<organism evidence="1 2">
    <name type="scientific">Panagrolaimus sp. PS1159</name>
    <dbReference type="NCBI Taxonomy" id="55785"/>
    <lineage>
        <taxon>Eukaryota</taxon>
        <taxon>Metazoa</taxon>
        <taxon>Ecdysozoa</taxon>
        <taxon>Nematoda</taxon>
        <taxon>Chromadorea</taxon>
        <taxon>Rhabditida</taxon>
        <taxon>Tylenchina</taxon>
        <taxon>Panagrolaimomorpha</taxon>
        <taxon>Panagrolaimoidea</taxon>
        <taxon>Panagrolaimidae</taxon>
        <taxon>Panagrolaimus</taxon>
    </lineage>
</organism>
<proteinExistence type="predicted"/>
<name>A0AC35FRL2_9BILA</name>
<protein>
    <submittedName>
        <fullName evidence="2">PNPLA domain-containing protein</fullName>
    </submittedName>
</protein>
<accession>A0AC35FRL2</accession>
<evidence type="ECO:0000313" key="1">
    <source>
        <dbReference type="Proteomes" id="UP000887580"/>
    </source>
</evidence>
<dbReference type="WBParaSite" id="PS1159_v2.g19690.t1">
    <property type="protein sequence ID" value="PS1159_v2.g19690.t1"/>
    <property type="gene ID" value="PS1159_v2.g19690"/>
</dbReference>
<evidence type="ECO:0000313" key="2">
    <source>
        <dbReference type="WBParaSite" id="PS1159_v2.g19690.t1"/>
    </source>
</evidence>
<reference evidence="2" key="1">
    <citation type="submission" date="2022-11" db="UniProtKB">
        <authorList>
            <consortium name="WormBaseParasite"/>
        </authorList>
    </citation>
    <scope>IDENTIFICATION</scope>
</reference>